<dbReference type="RefSeq" id="WP_066687429.1">
    <property type="nucleotide sequence ID" value="NZ_CP117025.1"/>
</dbReference>
<dbReference type="Proteomes" id="UP000076609">
    <property type="component" value="Unassembled WGS sequence"/>
</dbReference>
<comment type="caution">
    <text evidence="3">The sequence shown here is derived from an EMBL/GenBank/DDBJ whole genome shotgun (WGS) entry which is preliminary data.</text>
</comment>
<organism evidence="3 4">
    <name type="scientific">Sphingomonas hankookensis</name>
    <dbReference type="NCBI Taxonomy" id="563996"/>
    <lineage>
        <taxon>Bacteria</taxon>
        <taxon>Pseudomonadati</taxon>
        <taxon>Pseudomonadota</taxon>
        <taxon>Alphaproteobacteria</taxon>
        <taxon>Sphingomonadales</taxon>
        <taxon>Sphingomonadaceae</taxon>
        <taxon>Sphingomonas</taxon>
    </lineage>
</organism>
<feature type="chain" id="PRO_5045877859" description="DUF4349 domain-containing protein" evidence="2">
    <location>
        <begin position="20"/>
        <end position="268"/>
    </location>
</feature>
<dbReference type="PROSITE" id="PS51257">
    <property type="entry name" value="PROKAR_LIPOPROTEIN"/>
    <property type="match status" value="1"/>
</dbReference>
<protein>
    <recommendedName>
        <fullName evidence="5">DUF4349 domain-containing protein</fullName>
    </recommendedName>
</protein>
<evidence type="ECO:0000256" key="2">
    <source>
        <dbReference type="SAM" id="SignalP"/>
    </source>
</evidence>
<keyword evidence="4" id="KW-1185">Reference proteome</keyword>
<accession>A0ABR5YGG8</accession>
<evidence type="ECO:0000313" key="3">
    <source>
        <dbReference type="EMBL" id="KZE18764.1"/>
    </source>
</evidence>
<gene>
    <name evidence="3" type="ORF">AVT10_01600</name>
</gene>
<reference evidence="4" key="1">
    <citation type="submission" date="2016-01" db="EMBL/GenBank/DDBJ databases">
        <title>Draft genome of Chromobacterium sp. F49.</title>
        <authorList>
            <person name="Hong K.W."/>
        </authorList>
    </citation>
    <scope>NUCLEOTIDE SEQUENCE [LARGE SCALE GENOMIC DNA]</scope>
    <source>
        <strain evidence="4">CN3</strain>
    </source>
</reference>
<proteinExistence type="predicted"/>
<name>A0ABR5YGG8_9SPHN</name>
<dbReference type="EMBL" id="LQQO01000001">
    <property type="protein sequence ID" value="KZE18764.1"/>
    <property type="molecule type" value="Genomic_DNA"/>
</dbReference>
<keyword evidence="2" id="KW-0732">Signal</keyword>
<evidence type="ECO:0008006" key="5">
    <source>
        <dbReference type="Google" id="ProtNLM"/>
    </source>
</evidence>
<evidence type="ECO:0000256" key="1">
    <source>
        <dbReference type="SAM" id="Phobius"/>
    </source>
</evidence>
<feature type="transmembrane region" description="Helical" evidence="1">
    <location>
        <begin position="227"/>
        <end position="253"/>
    </location>
</feature>
<feature type="signal peptide" evidence="2">
    <location>
        <begin position="1"/>
        <end position="19"/>
    </location>
</feature>
<sequence>MRYRASLFALLVVAGCSQAPGDPSEQAAPGVDVTAAPGVAFSYRYGFRLPAARIAAVQEAHAAACERLGIARCRITAMRYTRSEDNEISAMLGFSLAPELARSFGRDGIRGVEGAEGMLLDSEITGEDAGAKIDQLAQARDAATADRSAIDARSGTTSREARAELERQRAAAVGSEREAGAAIAEQRPALAATPVVFDYRSGEAIRSFDPASPFTRAADLSVASARWTIGTALALIGLTLPPLALALLGLLLWRRVRPLLPKRVPLAG</sequence>
<keyword evidence="1" id="KW-0472">Membrane</keyword>
<keyword evidence="1" id="KW-1133">Transmembrane helix</keyword>
<keyword evidence="1" id="KW-0812">Transmembrane</keyword>
<evidence type="ECO:0000313" key="4">
    <source>
        <dbReference type="Proteomes" id="UP000076609"/>
    </source>
</evidence>